<sequence length="244" mass="27261">MSESPKDAVETLVFKNNSLIDATFTSRKQRRIVWATLTSGTSTTLYSVSPHGKLEAAASIHWHRAGSHLSLRNSAQSTVELEGNEFTIEQFGWRVRRGAFLSGIKSNYFTLGSHRCRWKPDSSGRLFDQTQYMSDAMTWVCEAEDVVGPPPHDSHGLSKLNSVLKKQSISKSTLATFCPSYNFSRHGGDLAIYPEGEPWTVWLLLSLILMHVKRQEWEKVQSQASPEALEATLGQRAAPTRPVP</sequence>
<dbReference type="EMBL" id="CAFZ01000029">
    <property type="protein sequence ID" value="CCA68262.1"/>
    <property type="molecule type" value="Genomic_DNA"/>
</dbReference>
<keyword evidence="3" id="KW-1185">Reference proteome</keyword>
<reference evidence="2 3" key="1">
    <citation type="journal article" date="2011" name="PLoS Pathog.">
        <title>Endophytic Life Strategies Decoded by Genome and Transcriptome Analyses of the Mutualistic Root Symbiont Piriformospora indica.</title>
        <authorList>
            <person name="Zuccaro A."/>
            <person name="Lahrmann U."/>
            <person name="Guldener U."/>
            <person name="Langen G."/>
            <person name="Pfiffi S."/>
            <person name="Biedenkopf D."/>
            <person name="Wong P."/>
            <person name="Samans B."/>
            <person name="Grimm C."/>
            <person name="Basiewicz M."/>
            <person name="Murat C."/>
            <person name="Martin F."/>
            <person name="Kogel K.H."/>
        </authorList>
    </citation>
    <scope>NUCLEOTIDE SEQUENCE [LARGE SCALE GENOMIC DNA]</scope>
    <source>
        <strain evidence="2 3">DSM 11827</strain>
    </source>
</reference>
<organism evidence="2 3">
    <name type="scientific">Serendipita indica (strain DSM 11827)</name>
    <name type="common">Root endophyte fungus</name>
    <name type="synonym">Piriformospora indica</name>
    <dbReference type="NCBI Taxonomy" id="1109443"/>
    <lineage>
        <taxon>Eukaryota</taxon>
        <taxon>Fungi</taxon>
        <taxon>Dikarya</taxon>
        <taxon>Basidiomycota</taxon>
        <taxon>Agaricomycotina</taxon>
        <taxon>Agaricomycetes</taxon>
        <taxon>Sebacinales</taxon>
        <taxon>Serendipitaceae</taxon>
        <taxon>Serendipita</taxon>
    </lineage>
</organism>
<proteinExistence type="predicted"/>
<accession>G4TAB9</accession>
<dbReference type="Proteomes" id="UP000007148">
    <property type="component" value="Unassembled WGS sequence"/>
</dbReference>
<name>G4TAB9_SERID</name>
<feature type="region of interest" description="Disordered" evidence="1">
    <location>
        <begin position="225"/>
        <end position="244"/>
    </location>
</feature>
<comment type="caution">
    <text evidence="2">The sequence shown here is derived from an EMBL/GenBank/DDBJ whole genome shotgun (WGS) entry which is preliminary data.</text>
</comment>
<evidence type="ECO:0000256" key="1">
    <source>
        <dbReference type="SAM" id="MobiDB-lite"/>
    </source>
</evidence>
<protein>
    <submittedName>
        <fullName evidence="2">Uncharacterized protein</fullName>
    </submittedName>
</protein>
<dbReference type="AlphaFoldDB" id="G4TAB9"/>
<gene>
    <name evidence="2" type="ORF">PIIN_02127</name>
</gene>
<evidence type="ECO:0000313" key="3">
    <source>
        <dbReference type="Proteomes" id="UP000007148"/>
    </source>
</evidence>
<evidence type="ECO:0000313" key="2">
    <source>
        <dbReference type="EMBL" id="CCA68262.1"/>
    </source>
</evidence>
<dbReference type="HOGENOM" id="CLU_1138390_0_0_1"/>
<dbReference type="InParanoid" id="G4TAB9"/>